<gene>
    <name evidence="1" type="ORF">GGQ72_000949</name>
</gene>
<dbReference type="Proteomes" id="UP000519897">
    <property type="component" value="Unassembled WGS sequence"/>
</dbReference>
<evidence type="ECO:0000313" key="1">
    <source>
        <dbReference type="EMBL" id="MBB4142450.1"/>
    </source>
</evidence>
<keyword evidence="2" id="KW-1185">Reference proteome</keyword>
<name>A0A7W6PNX9_9HYPH</name>
<evidence type="ECO:0000313" key="2">
    <source>
        <dbReference type="Proteomes" id="UP000519897"/>
    </source>
</evidence>
<sequence length="69" mass="8131">MVEPSLKQTNNEEWRSNIAYVRHMLGQLRQVAHKENADMLCYLLEMAYVESGDMLSGRRPRSVLHQERN</sequence>
<comment type="caution">
    <text evidence="1">The sequence shown here is derived from an EMBL/GenBank/DDBJ whole genome shotgun (WGS) entry which is preliminary data.</text>
</comment>
<dbReference type="AlphaFoldDB" id="A0A7W6PNX9"/>
<proteinExistence type="predicted"/>
<protein>
    <submittedName>
        <fullName evidence="1">Uncharacterized protein</fullName>
    </submittedName>
</protein>
<reference evidence="1 2" key="1">
    <citation type="submission" date="2020-08" db="EMBL/GenBank/DDBJ databases">
        <title>Genomic Encyclopedia of Type Strains, Phase IV (KMG-IV): sequencing the most valuable type-strain genomes for metagenomic binning, comparative biology and taxonomic classification.</title>
        <authorList>
            <person name="Goeker M."/>
        </authorList>
    </citation>
    <scope>NUCLEOTIDE SEQUENCE [LARGE SCALE GENOMIC DNA]</scope>
    <source>
        <strain evidence="1 2">DSM 29514</strain>
    </source>
</reference>
<accession>A0A7W6PNX9</accession>
<dbReference type="EMBL" id="JACIEC010000001">
    <property type="protein sequence ID" value="MBB4142450.1"/>
    <property type="molecule type" value="Genomic_DNA"/>
</dbReference>
<organism evidence="1 2">
    <name type="scientific">Rhizobium rhizoryzae</name>
    <dbReference type="NCBI Taxonomy" id="451876"/>
    <lineage>
        <taxon>Bacteria</taxon>
        <taxon>Pseudomonadati</taxon>
        <taxon>Pseudomonadota</taxon>
        <taxon>Alphaproteobacteria</taxon>
        <taxon>Hyphomicrobiales</taxon>
        <taxon>Rhizobiaceae</taxon>
        <taxon>Rhizobium/Agrobacterium group</taxon>
        <taxon>Rhizobium</taxon>
    </lineage>
</organism>